<dbReference type="AlphaFoldDB" id="A0A383B480"/>
<dbReference type="SUPFAM" id="SSF53474">
    <property type="entry name" value="alpha/beta-Hydrolases"/>
    <property type="match status" value="1"/>
</dbReference>
<dbReference type="InterPro" id="IPR029058">
    <property type="entry name" value="AB_hydrolase_fold"/>
</dbReference>
<evidence type="ECO:0000313" key="1">
    <source>
        <dbReference type="EMBL" id="SVE14792.1"/>
    </source>
</evidence>
<feature type="non-terminal residue" evidence="1">
    <location>
        <position position="247"/>
    </location>
</feature>
<name>A0A383B480_9ZZZZ</name>
<dbReference type="EMBL" id="UINC01197352">
    <property type="protein sequence ID" value="SVE14792.1"/>
    <property type="molecule type" value="Genomic_DNA"/>
</dbReference>
<protein>
    <recommendedName>
        <fullName evidence="2">BAAT/Acyl-CoA thioester hydrolase C-terminal domain-containing protein</fullName>
    </recommendedName>
</protein>
<accession>A0A383B480</accession>
<evidence type="ECO:0008006" key="2">
    <source>
        <dbReference type="Google" id="ProtNLM"/>
    </source>
</evidence>
<dbReference type="Gene3D" id="3.40.50.1820">
    <property type="entry name" value="alpha/beta hydrolase"/>
    <property type="match status" value="1"/>
</dbReference>
<organism evidence="1">
    <name type="scientific">marine metagenome</name>
    <dbReference type="NCBI Taxonomy" id="408172"/>
    <lineage>
        <taxon>unclassified sequences</taxon>
        <taxon>metagenomes</taxon>
        <taxon>ecological metagenomes</taxon>
    </lineage>
</organism>
<proteinExistence type="predicted"/>
<gene>
    <name evidence="1" type="ORF">METZ01_LOCUS467646</name>
</gene>
<sequence>MLEGYGRQTAARVGVPVLVFKPNPVQKEFTKRTGLSKEGEWQDATFDRFRKTGDANVVSFAGIMKANWRAWTAAETVLGKKFDQVVLAGGSKGGLAVRAMLKYDPRIVSVVSSGSIPFASPAMLRKLTEREPLTPHLVEQFRIKPSDLAKETIMFNLGSNDYNAHPTEARLVMEQLQGDARIYTHPNGDHPARAPQQVAAMRLWLQHVFFGDPLPDVRPPLVKEGRDSLGFLAVIQQPKGVEAVELC</sequence>
<reference evidence="1" key="1">
    <citation type="submission" date="2018-05" db="EMBL/GenBank/DDBJ databases">
        <authorList>
            <person name="Lanie J.A."/>
            <person name="Ng W.-L."/>
            <person name="Kazmierczak K.M."/>
            <person name="Andrzejewski T.M."/>
            <person name="Davidsen T.M."/>
            <person name="Wayne K.J."/>
            <person name="Tettelin H."/>
            <person name="Glass J.I."/>
            <person name="Rusch D."/>
            <person name="Podicherti R."/>
            <person name="Tsui H.-C.T."/>
            <person name="Winkler M.E."/>
        </authorList>
    </citation>
    <scope>NUCLEOTIDE SEQUENCE</scope>
</reference>